<protein>
    <submittedName>
        <fullName evidence="1">StAR related lipid transfer domain containing 5</fullName>
    </submittedName>
</protein>
<reference evidence="1 2" key="1">
    <citation type="journal article" date="2005" name="Nature">
        <title>Initial sequence of the chimpanzee genome and comparison with the human genome.</title>
        <authorList>
            <consortium name="Chimpanzee sequencing and analysis consortium"/>
        </authorList>
    </citation>
    <scope>NUCLEOTIDE SEQUENCE [LARGE SCALE GENOMIC DNA]</scope>
</reference>
<sequence>MDPALAAQMSEAVAEKMLQYRRDTAGWKICREGVSEELGGKGSRRRLRGVRVPRSPQAPPLPVVFCSPIPWTRLRGIPMGIVFFFKKKIGPVMLTMTSGGTEEKALYMGHQRRCGTV</sequence>
<evidence type="ECO:0000313" key="1">
    <source>
        <dbReference type="Ensembl" id="ENSPTRP00000063877.1"/>
    </source>
</evidence>
<name>A0A2I3RGX7_PANTR</name>
<dbReference type="GeneTree" id="ENSGT00940000159159"/>
<keyword evidence="2" id="KW-1185">Reference proteome</keyword>
<evidence type="ECO:0000313" key="3">
    <source>
        <dbReference type="VGNC" id="VGNC:3526"/>
    </source>
</evidence>
<dbReference type="EMBL" id="AACZ04052713">
    <property type="status" value="NOT_ANNOTATED_CDS"/>
    <property type="molecule type" value="Genomic_DNA"/>
</dbReference>
<reference evidence="1" key="2">
    <citation type="submission" date="2025-08" db="UniProtKB">
        <authorList>
            <consortium name="Ensembl"/>
        </authorList>
    </citation>
    <scope>IDENTIFICATION</scope>
</reference>
<dbReference type="AlphaFoldDB" id="A0A2I3RGX7"/>
<evidence type="ECO:0000313" key="2">
    <source>
        <dbReference type="Proteomes" id="UP000002277"/>
    </source>
</evidence>
<dbReference type="Proteomes" id="UP000002277">
    <property type="component" value="Chromosome 15"/>
</dbReference>
<dbReference type="Ensembl" id="ENSPTRT00000077554.1">
    <property type="protein sequence ID" value="ENSPTRP00000063877.1"/>
    <property type="gene ID" value="ENSPTRG00000007370.6"/>
</dbReference>
<organism evidence="1 2">
    <name type="scientific">Pan troglodytes</name>
    <name type="common">Chimpanzee</name>
    <dbReference type="NCBI Taxonomy" id="9598"/>
    <lineage>
        <taxon>Eukaryota</taxon>
        <taxon>Metazoa</taxon>
        <taxon>Chordata</taxon>
        <taxon>Craniata</taxon>
        <taxon>Vertebrata</taxon>
        <taxon>Euteleostomi</taxon>
        <taxon>Mammalia</taxon>
        <taxon>Eutheria</taxon>
        <taxon>Euarchontoglires</taxon>
        <taxon>Primates</taxon>
        <taxon>Haplorrhini</taxon>
        <taxon>Catarrhini</taxon>
        <taxon>Hominidae</taxon>
        <taxon>Pan</taxon>
    </lineage>
</organism>
<gene>
    <name evidence="1 3" type="primary">STARD5</name>
</gene>
<dbReference type="Bgee" id="ENSPTRG00000007370">
    <property type="expression patterns" value="Expressed in liver and 18 other cell types or tissues"/>
</dbReference>
<reference evidence="1" key="3">
    <citation type="submission" date="2025-09" db="UniProtKB">
        <authorList>
            <consortium name="Ensembl"/>
        </authorList>
    </citation>
    <scope>IDENTIFICATION</scope>
</reference>
<accession>A0A2I3RGX7</accession>
<proteinExistence type="predicted"/>
<dbReference type="VGNC" id="VGNC:3526">
    <property type="gene designation" value="STARD5"/>
</dbReference>